<dbReference type="EMBL" id="BGZK01000684">
    <property type="protein sequence ID" value="GBP56088.1"/>
    <property type="molecule type" value="Genomic_DNA"/>
</dbReference>
<evidence type="ECO:0000313" key="1">
    <source>
        <dbReference type="EMBL" id="GBP56088.1"/>
    </source>
</evidence>
<dbReference type="AlphaFoldDB" id="A0A4C1WXA3"/>
<dbReference type="Proteomes" id="UP000299102">
    <property type="component" value="Unassembled WGS sequence"/>
</dbReference>
<comment type="caution">
    <text evidence="1">The sequence shown here is derived from an EMBL/GenBank/DDBJ whole genome shotgun (WGS) entry which is preliminary data.</text>
</comment>
<accession>A0A4C1WXA3</accession>
<organism evidence="1 2">
    <name type="scientific">Eumeta variegata</name>
    <name type="common">Bagworm moth</name>
    <name type="synonym">Eumeta japonica</name>
    <dbReference type="NCBI Taxonomy" id="151549"/>
    <lineage>
        <taxon>Eukaryota</taxon>
        <taxon>Metazoa</taxon>
        <taxon>Ecdysozoa</taxon>
        <taxon>Arthropoda</taxon>
        <taxon>Hexapoda</taxon>
        <taxon>Insecta</taxon>
        <taxon>Pterygota</taxon>
        <taxon>Neoptera</taxon>
        <taxon>Endopterygota</taxon>
        <taxon>Lepidoptera</taxon>
        <taxon>Glossata</taxon>
        <taxon>Ditrysia</taxon>
        <taxon>Tineoidea</taxon>
        <taxon>Psychidae</taxon>
        <taxon>Oiketicinae</taxon>
        <taxon>Eumeta</taxon>
    </lineage>
</organism>
<gene>
    <name evidence="1" type="ORF">EVAR_43852_1</name>
</gene>
<reference evidence="1 2" key="1">
    <citation type="journal article" date="2019" name="Commun. Biol.">
        <title>The bagworm genome reveals a unique fibroin gene that provides high tensile strength.</title>
        <authorList>
            <person name="Kono N."/>
            <person name="Nakamura H."/>
            <person name="Ohtoshi R."/>
            <person name="Tomita M."/>
            <person name="Numata K."/>
            <person name="Arakawa K."/>
        </authorList>
    </citation>
    <scope>NUCLEOTIDE SEQUENCE [LARGE SCALE GENOMIC DNA]</scope>
</reference>
<name>A0A4C1WXA3_EUMVA</name>
<proteinExistence type="predicted"/>
<keyword evidence="2" id="KW-1185">Reference proteome</keyword>
<sequence length="103" mass="11677">MWDRNSNQSVTVTRIEIGVEERSLNRKDQGTFYVHTGKAAGEKLVKQLGFLFQVQLARQRVQLQCKRGGPVLRMRGPASEEPDLIMSLCRLSVCPSVLYIKIT</sequence>
<evidence type="ECO:0000313" key="2">
    <source>
        <dbReference type="Proteomes" id="UP000299102"/>
    </source>
</evidence>
<protein>
    <submittedName>
        <fullName evidence="1">Uncharacterized protein</fullName>
    </submittedName>
</protein>